<evidence type="ECO:0000313" key="3">
    <source>
        <dbReference type="Proteomes" id="UP001176940"/>
    </source>
</evidence>
<proteinExistence type="predicted"/>
<feature type="transmembrane region" description="Helical" evidence="1">
    <location>
        <begin position="6"/>
        <end position="27"/>
    </location>
</feature>
<keyword evidence="1" id="KW-0472">Membrane</keyword>
<organism evidence="2 3">
    <name type="scientific">Ranitomeya imitator</name>
    <name type="common">mimic poison frog</name>
    <dbReference type="NCBI Taxonomy" id="111125"/>
    <lineage>
        <taxon>Eukaryota</taxon>
        <taxon>Metazoa</taxon>
        <taxon>Chordata</taxon>
        <taxon>Craniata</taxon>
        <taxon>Vertebrata</taxon>
        <taxon>Euteleostomi</taxon>
        <taxon>Amphibia</taxon>
        <taxon>Batrachia</taxon>
        <taxon>Anura</taxon>
        <taxon>Neobatrachia</taxon>
        <taxon>Hyloidea</taxon>
        <taxon>Dendrobatidae</taxon>
        <taxon>Dendrobatinae</taxon>
        <taxon>Ranitomeya</taxon>
    </lineage>
</organism>
<comment type="caution">
    <text evidence="2">The sequence shown here is derived from an EMBL/GenBank/DDBJ whole genome shotgun (WGS) entry which is preliminary data.</text>
</comment>
<dbReference type="Gene3D" id="1.20.58.390">
    <property type="entry name" value="Neurotransmitter-gated ion-channel transmembrane domain"/>
    <property type="match status" value="1"/>
</dbReference>
<gene>
    <name evidence="2" type="ORF">RIMI_LOCUS7943789</name>
</gene>
<accession>A0ABN9LD70</accession>
<sequence length="92" mass="10531">IITQRIPQTYVVSFILPICFMVLLDIVSMFIEMPKNDRLGFKISIVLGFSMLLLILNDILPLSHTPPLLDAHYKMGKAKFQNLLEKIVSSRK</sequence>
<dbReference type="SUPFAM" id="SSF90112">
    <property type="entry name" value="Neurotransmitter-gated ion-channel transmembrane pore"/>
    <property type="match status" value="1"/>
</dbReference>
<reference evidence="2" key="1">
    <citation type="submission" date="2023-07" db="EMBL/GenBank/DDBJ databases">
        <authorList>
            <person name="Stuckert A."/>
        </authorList>
    </citation>
    <scope>NUCLEOTIDE SEQUENCE</scope>
</reference>
<feature type="transmembrane region" description="Helical" evidence="1">
    <location>
        <begin position="39"/>
        <end position="60"/>
    </location>
</feature>
<name>A0ABN9LD70_9NEOB</name>
<feature type="non-terminal residue" evidence="2">
    <location>
        <position position="1"/>
    </location>
</feature>
<dbReference type="Proteomes" id="UP001176940">
    <property type="component" value="Unassembled WGS sequence"/>
</dbReference>
<dbReference type="InterPro" id="IPR038050">
    <property type="entry name" value="Neuro_actylchol_rec"/>
</dbReference>
<keyword evidence="3" id="KW-1185">Reference proteome</keyword>
<keyword evidence="1" id="KW-0812">Transmembrane</keyword>
<dbReference type="EMBL" id="CAUEEQ010015418">
    <property type="protein sequence ID" value="CAJ0939092.1"/>
    <property type="molecule type" value="Genomic_DNA"/>
</dbReference>
<evidence type="ECO:0000313" key="2">
    <source>
        <dbReference type="EMBL" id="CAJ0939092.1"/>
    </source>
</evidence>
<evidence type="ECO:0000256" key="1">
    <source>
        <dbReference type="SAM" id="Phobius"/>
    </source>
</evidence>
<keyword evidence="1" id="KW-1133">Transmembrane helix</keyword>
<dbReference type="InterPro" id="IPR036719">
    <property type="entry name" value="Neuro-gated_channel_TM_sf"/>
</dbReference>
<protein>
    <submittedName>
        <fullName evidence="2">Uncharacterized protein</fullName>
    </submittedName>
</protein>